<protein>
    <submittedName>
        <fullName evidence="2">Uncharacterized protein</fullName>
    </submittedName>
</protein>
<name>A0A066V3J6_TILAU</name>
<evidence type="ECO:0000313" key="3">
    <source>
        <dbReference type="Proteomes" id="UP000027361"/>
    </source>
</evidence>
<dbReference type="AlphaFoldDB" id="A0A066V3J6"/>
<dbReference type="HOGENOM" id="CLU_1518899_0_0_1"/>
<keyword evidence="3" id="KW-1185">Reference proteome</keyword>
<dbReference type="Proteomes" id="UP000027361">
    <property type="component" value="Unassembled WGS sequence"/>
</dbReference>
<dbReference type="EMBL" id="JMSN01000175">
    <property type="protein sequence ID" value="KDN36282.1"/>
    <property type="molecule type" value="Genomic_DNA"/>
</dbReference>
<sequence length="177" mass="20048">MQHTRKLPLAPPQISERNFRDSTTLAPSLLLSRRSLYVPAEYHALFARQPSQGGSGGKRARETRSSAPRQQAALPLVLLLVAMLLRQSASLSETLSRKSYCLTSSSICARFTAIGRRCDPESSYASQILTAHPRRNRYGVDGMYRKGEQVRLLPIQRRLCLAQVRWRPTEERQWRAG</sequence>
<accession>A0A066V3J6</accession>
<gene>
    <name evidence="2" type="ORF">K437DRAFT_57521</name>
</gene>
<reference evidence="2 3" key="1">
    <citation type="submission" date="2014-05" db="EMBL/GenBank/DDBJ databases">
        <title>Draft genome sequence of a rare smut relative, Tilletiaria anomala UBC 951.</title>
        <authorList>
            <consortium name="DOE Joint Genome Institute"/>
            <person name="Toome M."/>
            <person name="Kuo A."/>
            <person name="Henrissat B."/>
            <person name="Lipzen A."/>
            <person name="Tritt A."/>
            <person name="Yoshinaga Y."/>
            <person name="Zane M."/>
            <person name="Barry K."/>
            <person name="Grigoriev I.V."/>
            <person name="Spatafora J.W."/>
            <person name="Aimea M.C."/>
        </authorList>
    </citation>
    <scope>NUCLEOTIDE SEQUENCE [LARGE SCALE GENOMIC DNA]</scope>
    <source>
        <strain evidence="2 3">UBC 951</strain>
    </source>
</reference>
<dbReference type="RefSeq" id="XP_013239997.1">
    <property type="nucleotide sequence ID" value="XM_013384543.1"/>
</dbReference>
<organism evidence="2 3">
    <name type="scientific">Tilletiaria anomala (strain ATCC 24038 / CBS 436.72 / UBC 951)</name>
    <dbReference type="NCBI Taxonomy" id="1037660"/>
    <lineage>
        <taxon>Eukaryota</taxon>
        <taxon>Fungi</taxon>
        <taxon>Dikarya</taxon>
        <taxon>Basidiomycota</taxon>
        <taxon>Ustilaginomycotina</taxon>
        <taxon>Exobasidiomycetes</taxon>
        <taxon>Georgefischeriales</taxon>
        <taxon>Tilletiariaceae</taxon>
        <taxon>Tilletiaria</taxon>
    </lineage>
</organism>
<proteinExistence type="predicted"/>
<evidence type="ECO:0000256" key="1">
    <source>
        <dbReference type="SAM" id="MobiDB-lite"/>
    </source>
</evidence>
<dbReference type="InParanoid" id="A0A066V3J6"/>
<comment type="caution">
    <text evidence="2">The sequence shown here is derived from an EMBL/GenBank/DDBJ whole genome shotgun (WGS) entry which is preliminary data.</text>
</comment>
<dbReference type="GeneID" id="25267628"/>
<feature type="region of interest" description="Disordered" evidence="1">
    <location>
        <begin position="48"/>
        <end position="68"/>
    </location>
</feature>
<evidence type="ECO:0000313" key="2">
    <source>
        <dbReference type="EMBL" id="KDN36282.1"/>
    </source>
</evidence>